<dbReference type="Gene3D" id="3.90.1580.10">
    <property type="entry name" value="paralog of FGE (formylglycine-generating enzyme)"/>
    <property type="match status" value="1"/>
</dbReference>
<gene>
    <name evidence="4" type="ORF">HLH25_19210</name>
    <name evidence="3" type="ORF">HLH26_19255</name>
</gene>
<sequence>MRPGLRGDDRRSVPGLGGRGVPGSPHRSLGRSQYPVKSSIVLYLCAAAALSVPASSWADTSPWDPKFVDPHPLSDDLTLPLPCGGSMVFRPVDVPSGNGVLDDTEITIGRPDTADGYNQFIRRAYLSAPFRVPGHPELRRYYMAKYDVTENQYSALSGACAPPTRAGQKPRTGVSWDEAVTYASKLTSWLLAHQASALKIDGTPGFLRLPVDDEWSYAARGGMRVKPSEFTAPLWPMPDGGPEAYIAAGPDLGGMQAVGQMKPNPLGLYDMLGNAGQMMLDPYRLNRVGRLQGQVGGLLVRGGDFHANPDDLTTNIRAEWPPYNPKTAQPTRDAAIGFRLVIGADALGSLQATQEAQNEFDALVHKAKEAPGDTQAALAALKEQSQSDPATLAKLARIENALAADSRAHQDAEKKIFGAQVQALVALGNDIWEVNHAIETIHKTQAALGTLTAAQTQQIEKHLADRQKEFDATTEGYLELLEAASASPVIGEMDAIIAVQHDMLHARGEDYLFGMLALAQKNLESLHDKKTVSAKDIQADVAKIPSQ</sequence>
<dbReference type="AlphaFoldDB" id="A0A7W4IPK7"/>
<evidence type="ECO:0000259" key="2">
    <source>
        <dbReference type="Pfam" id="PF03781"/>
    </source>
</evidence>
<evidence type="ECO:0000313" key="6">
    <source>
        <dbReference type="Proteomes" id="UP000561077"/>
    </source>
</evidence>
<dbReference type="InterPro" id="IPR042095">
    <property type="entry name" value="SUMF_sf"/>
</dbReference>
<reference evidence="5 6" key="1">
    <citation type="submission" date="2020-04" db="EMBL/GenBank/DDBJ databases">
        <title>Description of novel Gluconacetobacter.</title>
        <authorList>
            <person name="Sombolestani A."/>
        </authorList>
    </citation>
    <scope>NUCLEOTIDE SEQUENCE [LARGE SCALE GENOMIC DNA]</scope>
    <source>
        <strain evidence="4 5">LMG 1728</strain>
        <strain evidence="3 6">LMG 1731</strain>
    </source>
</reference>
<comment type="caution">
    <text evidence="3">The sequence shown here is derived from an EMBL/GenBank/DDBJ whole genome shotgun (WGS) entry which is preliminary data.</text>
</comment>
<dbReference type="InterPro" id="IPR016187">
    <property type="entry name" value="CTDL_fold"/>
</dbReference>
<dbReference type="InterPro" id="IPR005532">
    <property type="entry name" value="SUMF_dom"/>
</dbReference>
<accession>A0A7W4IPK7</accession>
<evidence type="ECO:0000256" key="1">
    <source>
        <dbReference type="SAM" id="MobiDB-lite"/>
    </source>
</evidence>
<dbReference type="GO" id="GO:0120147">
    <property type="term" value="F:formylglycine-generating oxidase activity"/>
    <property type="evidence" value="ECO:0007669"/>
    <property type="project" value="TreeGrafter"/>
</dbReference>
<protein>
    <submittedName>
        <fullName evidence="3">SUMF1/EgtB/PvdO family nonheme iron enzyme</fullName>
    </submittedName>
</protein>
<dbReference type="SUPFAM" id="SSF56436">
    <property type="entry name" value="C-type lectin-like"/>
    <property type="match status" value="1"/>
</dbReference>
<dbReference type="Pfam" id="PF03781">
    <property type="entry name" value="FGE-sulfatase"/>
    <property type="match status" value="1"/>
</dbReference>
<proteinExistence type="predicted"/>
<name>A0A7W4IPK7_9PROT</name>
<organism evidence="3 6">
    <name type="scientific">Gluconacetobacter dulcium</name>
    <dbReference type="NCBI Taxonomy" id="2729096"/>
    <lineage>
        <taxon>Bacteria</taxon>
        <taxon>Pseudomonadati</taxon>
        <taxon>Pseudomonadota</taxon>
        <taxon>Alphaproteobacteria</taxon>
        <taxon>Acetobacterales</taxon>
        <taxon>Acetobacteraceae</taxon>
        <taxon>Gluconacetobacter</taxon>
    </lineage>
</organism>
<dbReference type="RefSeq" id="WP_182975603.1">
    <property type="nucleotide sequence ID" value="NZ_JABEQN010000039.1"/>
</dbReference>
<keyword evidence="5" id="KW-1185">Reference proteome</keyword>
<feature type="compositionally biased region" description="Basic and acidic residues" evidence="1">
    <location>
        <begin position="1"/>
        <end position="12"/>
    </location>
</feature>
<dbReference type="InterPro" id="IPR051043">
    <property type="entry name" value="Sulfatase_Mod_Factor_Kinase"/>
</dbReference>
<dbReference type="Proteomes" id="UP000540490">
    <property type="component" value="Unassembled WGS sequence"/>
</dbReference>
<dbReference type="Proteomes" id="UP000561077">
    <property type="component" value="Unassembled WGS sequence"/>
</dbReference>
<evidence type="ECO:0000313" key="5">
    <source>
        <dbReference type="Proteomes" id="UP000540490"/>
    </source>
</evidence>
<evidence type="ECO:0000313" key="3">
    <source>
        <dbReference type="EMBL" id="MBB2166623.1"/>
    </source>
</evidence>
<feature type="region of interest" description="Disordered" evidence="1">
    <location>
        <begin position="1"/>
        <end position="31"/>
    </location>
</feature>
<dbReference type="PANTHER" id="PTHR23150:SF19">
    <property type="entry name" value="FORMYLGLYCINE-GENERATING ENZYME"/>
    <property type="match status" value="1"/>
</dbReference>
<dbReference type="EMBL" id="JABEQO010000040">
    <property type="protein sequence ID" value="MBB2166623.1"/>
    <property type="molecule type" value="Genomic_DNA"/>
</dbReference>
<feature type="domain" description="Sulfatase-modifying factor enzyme-like" evidence="2">
    <location>
        <begin position="136"/>
        <end position="341"/>
    </location>
</feature>
<dbReference type="PANTHER" id="PTHR23150">
    <property type="entry name" value="SULFATASE MODIFYING FACTOR 1, 2"/>
    <property type="match status" value="1"/>
</dbReference>
<dbReference type="EMBL" id="JABEQN010000039">
    <property type="protein sequence ID" value="MBB2195716.1"/>
    <property type="molecule type" value="Genomic_DNA"/>
</dbReference>
<evidence type="ECO:0000313" key="4">
    <source>
        <dbReference type="EMBL" id="MBB2195716.1"/>
    </source>
</evidence>